<evidence type="ECO:0000313" key="3">
    <source>
        <dbReference type="Proteomes" id="UP000242642"/>
    </source>
</evidence>
<sequence length="238" mass="26883">MNRFFEAFNELPKPPFAKKFPQLDSLLHLAPHLPSLMLDLLQPKDESQNSISLMQKAKSHTLRLAVIIAETIFNQQVYLQPALKKQKQAIEGSSLEIFIKELEEPITLIFSATRVDVLVSCEYEADCCLKTDFKTLLRLKDKQQLTTLIKEEALEVTGDIDVLQKLNQFIEKIEPGIGTVLSPIIGDLAAGVIESIIKQLFLLISTKFTLTKTWLSEAMTEGLQLMPHKNATRYAKDT</sequence>
<dbReference type="PANTHER" id="PTHR38693:SF1">
    <property type="entry name" value="UBIQUINONE BIOSYNTHESIS ACCESSORY FACTOR UBIJ"/>
    <property type="match status" value="1"/>
</dbReference>
<protein>
    <submittedName>
        <fullName evidence="2">Ubiquinone biosynthesis protein UbiJ</fullName>
    </submittedName>
</protein>
<proteinExistence type="predicted"/>
<dbReference type="SUPFAM" id="SSF55718">
    <property type="entry name" value="SCP-like"/>
    <property type="match status" value="1"/>
</dbReference>
<dbReference type="AlphaFoldDB" id="A0A1H9ZG78"/>
<dbReference type="Pfam" id="PF02036">
    <property type="entry name" value="SCP2"/>
    <property type="match status" value="1"/>
</dbReference>
<reference evidence="3" key="1">
    <citation type="submission" date="2016-10" db="EMBL/GenBank/DDBJ databases">
        <authorList>
            <person name="Varghese N."/>
            <person name="Submissions S."/>
        </authorList>
    </citation>
    <scope>NUCLEOTIDE SEQUENCE [LARGE SCALE GENOMIC DNA]</scope>
    <source>
        <strain evidence="3">DSM 18579</strain>
    </source>
</reference>
<evidence type="ECO:0000313" key="2">
    <source>
        <dbReference type="EMBL" id="SES80547.1"/>
    </source>
</evidence>
<evidence type="ECO:0000259" key="1">
    <source>
        <dbReference type="Pfam" id="PF02036"/>
    </source>
</evidence>
<keyword evidence="3" id="KW-1185">Reference proteome</keyword>
<dbReference type="STRING" id="1123402.SAMN02583745_00577"/>
<feature type="domain" description="SCP2" evidence="1">
    <location>
        <begin position="77"/>
        <end position="170"/>
    </location>
</feature>
<accession>A0A1H9ZG78</accession>
<dbReference type="OrthoDB" id="5801225at2"/>
<dbReference type="InterPro" id="IPR003033">
    <property type="entry name" value="SCP2_sterol-bd_dom"/>
</dbReference>
<dbReference type="InterPro" id="IPR038989">
    <property type="entry name" value="UbiJ"/>
</dbReference>
<organism evidence="2 3">
    <name type="scientific">Thorsellia anophelis DSM 18579</name>
    <dbReference type="NCBI Taxonomy" id="1123402"/>
    <lineage>
        <taxon>Bacteria</taxon>
        <taxon>Pseudomonadati</taxon>
        <taxon>Pseudomonadota</taxon>
        <taxon>Gammaproteobacteria</taxon>
        <taxon>Enterobacterales</taxon>
        <taxon>Thorselliaceae</taxon>
        <taxon>Thorsellia</taxon>
    </lineage>
</organism>
<dbReference type="Proteomes" id="UP000242642">
    <property type="component" value="Unassembled WGS sequence"/>
</dbReference>
<dbReference type="GO" id="GO:0006744">
    <property type="term" value="P:ubiquinone biosynthetic process"/>
    <property type="evidence" value="ECO:0007669"/>
    <property type="project" value="InterPro"/>
</dbReference>
<dbReference type="EMBL" id="FOHV01000003">
    <property type="protein sequence ID" value="SES80547.1"/>
    <property type="molecule type" value="Genomic_DNA"/>
</dbReference>
<dbReference type="RefSeq" id="WP_093317662.1">
    <property type="nucleotide sequence ID" value="NZ_FOHV01000003.1"/>
</dbReference>
<dbReference type="InterPro" id="IPR036527">
    <property type="entry name" value="SCP2_sterol-bd_dom_sf"/>
</dbReference>
<keyword evidence="2" id="KW-0830">Ubiquinone</keyword>
<name>A0A1H9ZG78_9GAMM</name>
<gene>
    <name evidence="2" type="ORF">SAMN02583745_00577</name>
</gene>
<dbReference type="PANTHER" id="PTHR38693">
    <property type="entry name" value="UBIQUINONE BIOSYNTHESIS PROTEIN UBIJ"/>
    <property type="match status" value="1"/>
</dbReference>